<evidence type="ECO:0000256" key="1">
    <source>
        <dbReference type="ARBA" id="ARBA00023015"/>
    </source>
</evidence>
<dbReference type="CDD" id="cd00090">
    <property type="entry name" value="HTH_ARSR"/>
    <property type="match status" value="1"/>
</dbReference>
<evidence type="ECO:0000313" key="6">
    <source>
        <dbReference type="Proteomes" id="UP000662572"/>
    </source>
</evidence>
<feature type="domain" description="HTH arsR-type" evidence="4">
    <location>
        <begin position="10"/>
        <end position="103"/>
    </location>
</feature>
<dbReference type="SUPFAM" id="SSF46785">
    <property type="entry name" value="Winged helix' DNA-binding domain"/>
    <property type="match status" value="1"/>
</dbReference>
<accession>A0A918QEI3</accession>
<dbReference type="InterPro" id="IPR001845">
    <property type="entry name" value="HTH_ArsR_DNA-bd_dom"/>
</dbReference>
<dbReference type="InterPro" id="IPR036390">
    <property type="entry name" value="WH_DNA-bd_sf"/>
</dbReference>
<comment type="caution">
    <text evidence="5">The sequence shown here is derived from an EMBL/GenBank/DDBJ whole genome shotgun (WGS) entry which is preliminary data.</text>
</comment>
<proteinExistence type="predicted"/>
<keyword evidence="6" id="KW-1185">Reference proteome</keyword>
<dbReference type="InterPro" id="IPR036388">
    <property type="entry name" value="WH-like_DNA-bd_sf"/>
</dbReference>
<evidence type="ECO:0000313" key="5">
    <source>
        <dbReference type="EMBL" id="GGZ42443.1"/>
    </source>
</evidence>
<dbReference type="GO" id="GO:0003700">
    <property type="term" value="F:DNA-binding transcription factor activity"/>
    <property type="evidence" value="ECO:0007669"/>
    <property type="project" value="InterPro"/>
</dbReference>
<reference evidence="5" key="2">
    <citation type="submission" date="2020-09" db="EMBL/GenBank/DDBJ databases">
        <authorList>
            <person name="Sun Q."/>
            <person name="Kim S."/>
        </authorList>
    </citation>
    <scope>NUCLEOTIDE SEQUENCE</scope>
    <source>
        <strain evidence="5">KCTC 32296</strain>
    </source>
</reference>
<keyword evidence="3" id="KW-0804">Transcription</keyword>
<dbReference type="PANTHER" id="PTHR33154">
    <property type="entry name" value="TRANSCRIPTIONAL REGULATOR, ARSR FAMILY"/>
    <property type="match status" value="1"/>
</dbReference>
<dbReference type="RefSeq" id="WP_189488364.1">
    <property type="nucleotide sequence ID" value="NZ_BMZB01000005.1"/>
</dbReference>
<organism evidence="5 6">
    <name type="scientific">Asticcacaulis endophyticus</name>
    <dbReference type="NCBI Taxonomy" id="1395890"/>
    <lineage>
        <taxon>Bacteria</taxon>
        <taxon>Pseudomonadati</taxon>
        <taxon>Pseudomonadota</taxon>
        <taxon>Alphaproteobacteria</taxon>
        <taxon>Caulobacterales</taxon>
        <taxon>Caulobacteraceae</taxon>
        <taxon>Asticcacaulis</taxon>
    </lineage>
</organism>
<evidence type="ECO:0000256" key="3">
    <source>
        <dbReference type="ARBA" id="ARBA00023163"/>
    </source>
</evidence>
<reference evidence="5" key="1">
    <citation type="journal article" date="2014" name="Int. J. Syst. Evol. Microbiol.">
        <title>Complete genome sequence of Corynebacterium casei LMG S-19264T (=DSM 44701T), isolated from a smear-ripened cheese.</title>
        <authorList>
            <consortium name="US DOE Joint Genome Institute (JGI-PGF)"/>
            <person name="Walter F."/>
            <person name="Albersmeier A."/>
            <person name="Kalinowski J."/>
            <person name="Ruckert C."/>
        </authorList>
    </citation>
    <scope>NUCLEOTIDE SEQUENCE</scope>
    <source>
        <strain evidence="5">KCTC 32296</strain>
    </source>
</reference>
<dbReference type="AlphaFoldDB" id="A0A918QEI3"/>
<dbReference type="PRINTS" id="PR00778">
    <property type="entry name" value="HTHARSR"/>
</dbReference>
<dbReference type="InterPro" id="IPR051081">
    <property type="entry name" value="HTH_MetalResp_TranReg"/>
</dbReference>
<dbReference type="NCBIfam" id="NF033788">
    <property type="entry name" value="HTH_metalloreg"/>
    <property type="match status" value="1"/>
</dbReference>
<keyword evidence="1" id="KW-0805">Transcription regulation</keyword>
<keyword evidence="2" id="KW-0238">DNA-binding</keyword>
<dbReference type="GO" id="GO:0003677">
    <property type="term" value="F:DNA binding"/>
    <property type="evidence" value="ECO:0007669"/>
    <property type="project" value="UniProtKB-KW"/>
</dbReference>
<evidence type="ECO:0000259" key="4">
    <source>
        <dbReference type="PROSITE" id="PS50987"/>
    </source>
</evidence>
<protein>
    <submittedName>
        <fullName evidence="5">Transcriptional regulator</fullName>
    </submittedName>
</protein>
<dbReference type="EMBL" id="BMZB01000005">
    <property type="protein sequence ID" value="GGZ42443.1"/>
    <property type="molecule type" value="Genomic_DNA"/>
</dbReference>
<gene>
    <name evidence="5" type="ORF">GCM10011273_31560</name>
</gene>
<dbReference type="PROSITE" id="PS50987">
    <property type="entry name" value="HTH_ARSR_2"/>
    <property type="match status" value="1"/>
</dbReference>
<dbReference type="SMART" id="SM00418">
    <property type="entry name" value="HTH_ARSR"/>
    <property type="match status" value="1"/>
</dbReference>
<dbReference type="Proteomes" id="UP000662572">
    <property type="component" value="Unassembled WGS sequence"/>
</dbReference>
<dbReference type="InterPro" id="IPR011991">
    <property type="entry name" value="ArsR-like_HTH"/>
</dbReference>
<sequence>MPTTDTPADVLERNAAEAEAMLKLLANRHRLLILCQLIDQRRSVGELNENIHLSQSALSQHLAKMRAQGLIEAEKQGQMVYYRLANPKVTALLSTLYLIYCQS</sequence>
<dbReference type="Gene3D" id="1.10.10.10">
    <property type="entry name" value="Winged helix-like DNA-binding domain superfamily/Winged helix DNA-binding domain"/>
    <property type="match status" value="1"/>
</dbReference>
<name>A0A918QEI3_9CAUL</name>
<dbReference type="Pfam" id="PF01022">
    <property type="entry name" value="HTH_5"/>
    <property type="match status" value="1"/>
</dbReference>
<dbReference type="PANTHER" id="PTHR33154:SF28">
    <property type="entry name" value="HTH-TYPE TRANSCRIPTIONAL REGULATOR YGAV-RELATED"/>
    <property type="match status" value="1"/>
</dbReference>
<evidence type="ECO:0000256" key="2">
    <source>
        <dbReference type="ARBA" id="ARBA00023125"/>
    </source>
</evidence>